<dbReference type="PANTHER" id="PTHR12147:SF26">
    <property type="entry name" value="PEPTIDASE M28 DOMAIN-CONTAINING PROTEIN"/>
    <property type="match status" value="1"/>
</dbReference>
<evidence type="ECO:0000313" key="3">
    <source>
        <dbReference type="EMBL" id="GLS26295.1"/>
    </source>
</evidence>
<organism evidence="3 4">
    <name type="scientific">Marinibactrum halimedae</name>
    <dbReference type="NCBI Taxonomy" id="1444977"/>
    <lineage>
        <taxon>Bacteria</taxon>
        <taxon>Pseudomonadati</taxon>
        <taxon>Pseudomonadota</taxon>
        <taxon>Gammaproteobacteria</taxon>
        <taxon>Cellvibrionales</taxon>
        <taxon>Cellvibrionaceae</taxon>
        <taxon>Marinibactrum</taxon>
    </lineage>
</organism>
<name>A0AA37T405_9GAMM</name>
<gene>
    <name evidence="3" type="primary">lap</name>
    <name evidence="3" type="ORF">GCM10007877_20100</name>
</gene>
<dbReference type="InterPro" id="IPR003137">
    <property type="entry name" value="PA_domain"/>
</dbReference>
<reference evidence="3 4" key="1">
    <citation type="journal article" date="2014" name="Int. J. Syst. Evol. Microbiol.">
        <title>Complete genome sequence of Corynebacterium casei LMG S-19264T (=DSM 44701T), isolated from a smear-ripened cheese.</title>
        <authorList>
            <consortium name="US DOE Joint Genome Institute (JGI-PGF)"/>
            <person name="Walter F."/>
            <person name="Albersmeier A."/>
            <person name="Kalinowski J."/>
            <person name="Ruckert C."/>
        </authorList>
    </citation>
    <scope>NUCLEOTIDE SEQUENCE [LARGE SCALE GENOMIC DNA]</scope>
    <source>
        <strain evidence="3 4">NBRC 110095</strain>
    </source>
</reference>
<dbReference type="InterPro" id="IPR045175">
    <property type="entry name" value="M28_fam"/>
</dbReference>
<evidence type="ECO:0000259" key="1">
    <source>
        <dbReference type="Pfam" id="PF02225"/>
    </source>
</evidence>
<dbReference type="GO" id="GO:0004177">
    <property type="term" value="F:aminopeptidase activity"/>
    <property type="evidence" value="ECO:0007669"/>
    <property type="project" value="UniProtKB-KW"/>
</dbReference>
<evidence type="ECO:0000313" key="4">
    <source>
        <dbReference type="Proteomes" id="UP001156870"/>
    </source>
</evidence>
<protein>
    <submittedName>
        <fullName evidence="3">Aminopeptidase</fullName>
    </submittedName>
</protein>
<dbReference type="InterPro" id="IPR007484">
    <property type="entry name" value="Peptidase_M28"/>
</dbReference>
<proteinExistence type="predicted"/>
<dbReference type="EMBL" id="BSPD01000042">
    <property type="protein sequence ID" value="GLS26295.1"/>
    <property type="molecule type" value="Genomic_DNA"/>
</dbReference>
<dbReference type="SUPFAM" id="SSF53187">
    <property type="entry name" value="Zn-dependent exopeptidases"/>
    <property type="match status" value="1"/>
</dbReference>
<dbReference type="InterPro" id="IPR046450">
    <property type="entry name" value="PA_dom_sf"/>
</dbReference>
<dbReference type="PANTHER" id="PTHR12147">
    <property type="entry name" value="METALLOPEPTIDASE M28 FAMILY MEMBER"/>
    <property type="match status" value="1"/>
</dbReference>
<keyword evidence="3" id="KW-0645">Protease</keyword>
<evidence type="ECO:0000259" key="2">
    <source>
        <dbReference type="Pfam" id="PF04389"/>
    </source>
</evidence>
<keyword evidence="3" id="KW-0378">Hydrolase</keyword>
<dbReference type="SUPFAM" id="SSF52025">
    <property type="entry name" value="PA domain"/>
    <property type="match status" value="1"/>
</dbReference>
<dbReference type="Gene3D" id="3.40.630.10">
    <property type="entry name" value="Zn peptidases"/>
    <property type="match status" value="1"/>
</dbReference>
<dbReference type="GO" id="GO:0008235">
    <property type="term" value="F:metalloexopeptidase activity"/>
    <property type="evidence" value="ECO:0007669"/>
    <property type="project" value="InterPro"/>
</dbReference>
<keyword evidence="3" id="KW-0031">Aminopeptidase</keyword>
<dbReference type="AlphaFoldDB" id="A0AA37T405"/>
<sequence length="546" mass="59211">MSQGWLKNTVISMGFVAVTGTLVADDVVNLTDPALMKGFDVEGFFDEYWSPEALNSWECKHLYFLSPFTLPRCMQSQTVKQHLSSLEKIALANDVNRAAGLKGYEASVAYIEEALVTMGYDVVLDEFTFNAFYELEDGVLKSLSPDEKTYDWDIDVTYMSQSEAGTVSGAVVAIDLALGEGNSSTSGCEIEDFAAFPSSAIALIQRGTCSFAQKAQNAVAAGAVGVIIFNQGNTEDRTGLINGTLGVEYSGQVPVFFTTYNNGVVWSETPSLTMTMVSNVLREERIVQNVIAETKSGSASNVIMVGAHLDSVFAGPGINDNGTGTAALLELANLVSKAYVKNKIRFAWWGAEEAGLVGSTDYVQRLDEGSLKNIKAYLNFDMIASPNYKFGIYDGDGSDFDLVGPPGSDSIEKLFESYFGLRGLSYEGSQINFRSDYAEFFRRGTAIGGLFTGAEAEKTEEQAEKYGGESGIPLDSCYHQFCDALTNVNERALEVNSDAIAYVVSKLANSTKLIDEEREAGSETSAQADPLSANYDIQYWGKHLIK</sequence>
<dbReference type="GO" id="GO:0006508">
    <property type="term" value="P:proteolysis"/>
    <property type="evidence" value="ECO:0007669"/>
    <property type="project" value="InterPro"/>
</dbReference>
<dbReference type="Pfam" id="PF02225">
    <property type="entry name" value="PA"/>
    <property type="match status" value="1"/>
</dbReference>
<dbReference type="Proteomes" id="UP001156870">
    <property type="component" value="Unassembled WGS sequence"/>
</dbReference>
<feature type="domain" description="Peptidase M28" evidence="2">
    <location>
        <begin position="289"/>
        <end position="504"/>
    </location>
</feature>
<accession>A0AA37T405</accession>
<dbReference type="Pfam" id="PF04389">
    <property type="entry name" value="Peptidase_M28"/>
    <property type="match status" value="1"/>
</dbReference>
<dbReference type="Gene3D" id="3.50.30.30">
    <property type="match status" value="1"/>
</dbReference>
<comment type="caution">
    <text evidence="3">The sequence shown here is derived from an EMBL/GenBank/DDBJ whole genome shotgun (WGS) entry which is preliminary data.</text>
</comment>
<keyword evidence="4" id="KW-1185">Reference proteome</keyword>
<feature type="domain" description="PA" evidence="1">
    <location>
        <begin position="169"/>
        <end position="263"/>
    </location>
</feature>